<dbReference type="Pfam" id="PF13379">
    <property type="entry name" value="NMT1_2"/>
    <property type="match status" value="1"/>
</dbReference>
<sequence>MGRPFFMLYINCPSDAILYREIGWKIYTISTCYIDNIALWHVSNCKMNGVNKHGGIMRRVFLRIMLVISLLFVGLTQQARAGTPVRIGYIPVLGSSALFVLDGEGWAKQAGLDLQLVRFGSGPQAIQALVSGRIDAYVAGVLPLLQARAHGVDVKVVASGSVEELELVARGPLAQMVPEGQEGGLSAQVIKDGFAKFKQEQGHLPRVAAQPAGSVPDIMLRYWLQKRLDIAQPASVINIAGVDIDAAQQAFLAGAVDAAVLREPSLTVAKMRVPEARILATGHDMLPDQPGSVLAIVKPTEVPWAKTLTGLFVKANTLVAQHPDEAAPFVRTALGGGMLKEEVLQKALVRSAQHFVSDPARIVEGVRQLQDFEVEQGLLRKAEPVDGLFDLEMWKQSQQ</sequence>
<dbReference type="SUPFAM" id="SSF53850">
    <property type="entry name" value="Periplasmic binding protein-like II"/>
    <property type="match status" value="1"/>
</dbReference>
<dbReference type="EMBL" id="CP021524">
    <property type="protein sequence ID" value="ARW09382.1"/>
    <property type="molecule type" value="Genomic_DNA"/>
</dbReference>
<proteinExistence type="inferred from homology"/>
<dbReference type="AlphaFoldDB" id="A0A1Y0UU09"/>
<gene>
    <name evidence="4" type="ORF">S101447_00276</name>
</gene>
<accession>A0A1Y0UU09</accession>
<reference evidence="4 5" key="1">
    <citation type="submission" date="2017-05" db="EMBL/GenBank/DDBJ databases">
        <title>Genome sequence of Acetobacter pasteurianus subsp. ascendens strain SRCM101447.</title>
        <authorList>
            <person name="Cho S.H."/>
        </authorList>
    </citation>
    <scope>NUCLEOTIDE SEQUENCE [LARGE SCALE GENOMIC DNA]</scope>
    <source>
        <strain evidence="4 5">SRCM101447</strain>
    </source>
</reference>
<evidence type="ECO:0000256" key="1">
    <source>
        <dbReference type="ARBA" id="ARBA00004418"/>
    </source>
</evidence>
<dbReference type="STRING" id="481146.A4S02_02730"/>
<dbReference type="GO" id="GO:0042597">
    <property type="term" value="C:periplasmic space"/>
    <property type="evidence" value="ECO:0007669"/>
    <property type="project" value="UniProtKB-SubCell"/>
</dbReference>
<evidence type="ECO:0008006" key="6">
    <source>
        <dbReference type="Google" id="ProtNLM"/>
    </source>
</evidence>
<dbReference type="Gene3D" id="3.40.190.10">
    <property type="entry name" value="Periplasmic binding protein-like II"/>
    <property type="match status" value="2"/>
</dbReference>
<comment type="similarity">
    <text evidence="2">Belongs to the bacterial solute-binding protein SsuA/TauA family.</text>
</comment>
<evidence type="ECO:0000313" key="5">
    <source>
        <dbReference type="Proteomes" id="UP000195633"/>
    </source>
</evidence>
<evidence type="ECO:0000256" key="2">
    <source>
        <dbReference type="ARBA" id="ARBA00010742"/>
    </source>
</evidence>
<protein>
    <recommendedName>
        <fullName evidence="6">Nitrate ABC transporter substrate-binding protein</fullName>
    </recommendedName>
</protein>
<name>A0A1Y0UU09_9PROT</name>
<organism evidence="4 5">
    <name type="scientific">Acetobacter ascendens</name>
    <dbReference type="NCBI Taxonomy" id="481146"/>
    <lineage>
        <taxon>Bacteria</taxon>
        <taxon>Pseudomonadati</taxon>
        <taxon>Pseudomonadota</taxon>
        <taxon>Alphaproteobacteria</taxon>
        <taxon>Acetobacterales</taxon>
        <taxon>Acetobacteraceae</taxon>
        <taxon>Acetobacter</taxon>
    </lineage>
</organism>
<dbReference type="PANTHER" id="PTHR30024:SF47">
    <property type="entry name" value="TAURINE-BINDING PERIPLASMIC PROTEIN"/>
    <property type="match status" value="1"/>
</dbReference>
<comment type="subcellular location">
    <subcellularLocation>
        <location evidence="1">Periplasm</location>
    </subcellularLocation>
</comment>
<dbReference type="PANTHER" id="PTHR30024">
    <property type="entry name" value="ALIPHATIC SULFONATES-BINDING PROTEIN-RELATED"/>
    <property type="match status" value="1"/>
</dbReference>
<evidence type="ECO:0000256" key="3">
    <source>
        <dbReference type="ARBA" id="ARBA00022729"/>
    </source>
</evidence>
<evidence type="ECO:0000313" key="4">
    <source>
        <dbReference type="EMBL" id="ARW09382.1"/>
    </source>
</evidence>
<keyword evidence="3" id="KW-0732">Signal</keyword>
<dbReference type="Proteomes" id="UP000195633">
    <property type="component" value="Chromosome"/>
</dbReference>